<dbReference type="GO" id="GO:0000492">
    <property type="term" value="P:box C/D snoRNP assembly"/>
    <property type="evidence" value="ECO:0007669"/>
    <property type="project" value="TreeGrafter"/>
</dbReference>
<feature type="domain" description="HIT-type" evidence="14">
    <location>
        <begin position="13"/>
        <end position="47"/>
    </location>
</feature>
<dbReference type="STRING" id="1676925.ENSPKIP00000016267"/>
<keyword evidence="5 13" id="KW-0863">Zinc-finger</keyword>
<evidence type="ECO:0000313" key="16">
    <source>
        <dbReference type="Proteomes" id="UP000261540"/>
    </source>
</evidence>
<keyword evidence="16" id="KW-1185">Reference proteome</keyword>
<dbReference type="GO" id="GO:0070761">
    <property type="term" value="C:pre-snoRNP complex"/>
    <property type="evidence" value="ECO:0007669"/>
    <property type="project" value="TreeGrafter"/>
</dbReference>
<evidence type="ECO:0000256" key="4">
    <source>
        <dbReference type="ARBA" id="ARBA00022723"/>
    </source>
</evidence>
<proteinExistence type="inferred from homology"/>
<keyword evidence="4" id="KW-0479">Metal-binding</keyword>
<dbReference type="GO" id="GO:0008270">
    <property type="term" value="F:zinc ion binding"/>
    <property type="evidence" value="ECO:0007669"/>
    <property type="project" value="UniProtKB-UniRule"/>
</dbReference>
<evidence type="ECO:0000256" key="7">
    <source>
        <dbReference type="ARBA" id="ARBA00022843"/>
    </source>
</evidence>
<evidence type="ECO:0000259" key="14">
    <source>
        <dbReference type="PROSITE" id="PS51083"/>
    </source>
</evidence>
<reference evidence="15" key="1">
    <citation type="submission" date="2025-08" db="UniProtKB">
        <authorList>
            <consortium name="Ensembl"/>
        </authorList>
    </citation>
    <scope>IDENTIFICATION</scope>
</reference>
<dbReference type="Ensembl" id="ENSPKIT00000040754.1">
    <property type="protein sequence ID" value="ENSPKIP00000016267.1"/>
    <property type="gene ID" value="ENSPKIG00000002657.1"/>
</dbReference>
<dbReference type="GO" id="GO:0048254">
    <property type="term" value="P:snoRNA localization"/>
    <property type="evidence" value="ECO:0007669"/>
    <property type="project" value="TreeGrafter"/>
</dbReference>
<dbReference type="Proteomes" id="UP000261540">
    <property type="component" value="Unplaced"/>
</dbReference>
<evidence type="ECO:0000256" key="3">
    <source>
        <dbReference type="ARBA" id="ARBA00022553"/>
    </source>
</evidence>
<evidence type="ECO:0000256" key="11">
    <source>
        <dbReference type="ARBA" id="ARBA00068630"/>
    </source>
</evidence>
<dbReference type="InterPro" id="IPR057721">
    <property type="entry name" value="BCD1_alpha/beta"/>
</dbReference>
<accession>A0A3B3RC87</accession>
<dbReference type="GO" id="GO:0000463">
    <property type="term" value="P:maturation of LSU-rRNA from tricistronic rRNA transcript (SSU-rRNA, 5.8S rRNA, LSU-rRNA)"/>
    <property type="evidence" value="ECO:0007669"/>
    <property type="project" value="TreeGrafter"/>
</dbReference>
<comment type="function">
    <text evidence="8">Required for box C/D snoRNAs accumulation involved in snoRNA processing, snoRNA transport to the nucleolus and ribosome biogenesis.</text>
</comment>
<dbReference type="InterPro" id="IPR007529">
    <property type="entry name" value="Znf_HIT"/>
</dbReference>
<dbReference type="Pfam" id="PF25790">
    <property type="entry name" value="BCD1"/>
    <property type="match status" value="1"/>
</dbReference>
<evidence type="ECO:0000256" key="10">
    <source>
        <dbReference type="ARBA" id="ARBA00061949"/>
    </source>
</evidence>
<dbReference type="CDD" id="cd23023">
    <property type="entry name" value="zf-HIT_BCD1"/>
    <property type="match status" value="1"/>
</dbReference>
<keyword evidence="2" id="KW-0690">Ribosome biogenesis</keyword>
<keyword evidence="1" id="KW-1017">Isopeptide bond</keyword>
<dbReference type="AlphaFoldDB" id="A0A3B3RC87"/>
<dbReference type="GO" id="GO:0005634">
    <property type="term" value="C:nucleus"/>
    <property type="evidence" value="ECO:0007669"/>
    <property type="project" value="TreeGrafter"/>
</dbReference>
<dbReference type="SUPFAM" id="SSF144232">
    <property type="entry name" value="HIT/MYND zinc finger-like"/>
    <property type="match status" value="1"/>
</dbReference>
<protein>
    <recommendedName>
        <fullName evidence="11">Box C/D snoRNA protein 1</fullName>
    </recommendedName>
    <alternativeName>
        <fullName evidence="12">Zinc finger HIT domain-containing protein 6</fullName>
    </alternativeName>
</protein>
<dbReference type="Gene3D" id="3.30.60.190">
    <property type="match status" value="1"/>
</dbReference>
<comment type="similarity">
    <text evidence="9">Belongs to the BCD1 family.</text>
</comment>
<evidence type="ECO:0000256" key="8">
    <source>
        <dbReference type="ARBA" id="ARBA00049598"/>
    </source>
</evidence>
<evidence type="ECO:0000256" key="9">
    <source>
        <dbReference type="ARBA" id="ARBA00049654"/>
    </source>
</evidence>
<sequence length="210" mass="24592">MRGTKRKISLASCEACGAEEAKYRCPACLKHSCSLPCVKKHKSDSGCTGVRDKTAFVPLSCFDEMTLLSDYRFLEDSGRLADSITRDRHRLPQQKNQKARILRLGAHRLNLQLRLLPNGFTKSRENTTFFNKRECRFYWHVKLLFPESSTEYRERRVPDNRTLKEILTPYIHPTESEPVKRQKLKVYVRDSFDGVRVFMKVENRKCNSMR</sequence>
<name>A0A3B3RC87_9TELE</name>
<keyword evidence="7" id="KW-0832">Ubl conjugation</keyword>
<comment type="subunit">
    <text evidence="10">Interacts with FBL, SNU13, NOP58, NUFIP1, RUVBL1, RUVBL2 and TAF9. Interacts (via HIT-type zinc finger) with the RUVBL1/RUVBL2 complex in the presence of ADP.</text>
</comment>
<evidence type="ECO:0000256" key="1">
    <source>
        <dbReference type="ARBA" id="ARBA00022499"/>
    </source>
</evidence>
<evidence type="ECO:0000256" key="6">
    <source>
        <dbReference type="ARBA" id="ARBA00022833"/>
    </source>
</evidence>
<keyword evidence="3" id="KW-0597">Phosphoprotein</keyword>
<keyword evidence="6" id="KW-0862">Zinc</keyword>
<dbReference type="PROSITE" id="PS51083">
    <property type="entry name" value="ZF_HIT"/>
    <property type="match status" value="1"/>
</dbReference>
<dbReference type="FunFam" id="3.30.60.190:FF:000001">
    <property type="entry name" value="box C/D snoRNA protein 1"/>
    <property type="match status" value="1"/>
</dbReference>
<evidence type="ECO:0000256" key="13">
    <source>
        <dbReference type="PROSITE-ProRule" id="PRU00453"/>
    </source>
</evidence>
<organism evidence="15 16">
    <name type="scientific">Paramormyrops kingsleyae</name>
    <dbReference type="NCBI Taxonomy" id="1676925"/>
    <lineage>
        <taxon>Eukaryota</taxon>
        <taxon>Metazoa</taxon>
        <taxon>Chordata</taxon>
        <taxon>Craniata</taxon>
        <taxon>Vertebrata</taxon>
        <taxon>Euteleostomi</taxon>
        <taxon>Actinopterygii</taxon>
        <taxon>Neopterygii</taxon>
        <taxon>Teleostei</taxon>
        <taxon>Osteoglossocephala</taxon>
        <taxon>Osteoglossomorpha</taxon>
        <taxon>Osteoglossiformes</taxon>
        <taxon>Mormyridae</taxon>
        <taxon>Paramormyrops</taxon>
    </lineage>
</organism>
<dbReference type="GeneTree" id="ENSGT00390000017201"/>
<reference evidence="15" key="2">
    <citation type="submission" date="2025-09" db="UniProtKB">
        <authorList>
            <consortium name="Ensembl"/>
        </authorList>
    </citation>
    <scope>IDENTIFICATION</scope>
</reference>
<dbReference type="PANTHER" id="PTHR13483">
    <property type="entry name" value="BOX C_D SNORNA PROTEIN 1-RELATED"/>
    <property type="match status" value="1"/>
</dbReference>
<evidence type="ECO:0000256" key="12">
    <source>
        <dbReference type="ARBA" id="ARBA00077531"/>
    </source>
</evidence>
<evidence type="ECO:0000256" key="2">
    <source>
        <dbReference type="ARBA" id="ARBA00022517"/>
    </source>
</evidence>
<dbReference type="InterPro" id="IPR051639">
    <property type="entry name" value="BCD1"/>
</dbReference>
<dbReference type="PANTHER" id="PTHR13483:SF3">
    <property type="entry name" value="BOX C_D SNORNA PROTEIN 1"/>
    <property type="match status" value="1"/>
</dbReference>
<evidence type="ECO:0000313" key="15">
    <source>
        <dbReference type="Ensembl" id="ENSPKIP00000016267.1"/>
    </source>
</evidence>
<dbReference type="Pfam" id="PF04438">
    <property type="entry name" value="zf-HIT"/>
    <property type="match status" value="1"/>
</dbReference>
<evidence type="ECO:0000256" key="5">
    <source>
        <dbReference type="ARBA" id="ARBA00022771"/>
    </source>
</evidence>